<evidence type="ECO:0000313" key="2">
    <source>
        <dbReference type="EMBL" id="HGQ35560.1"/>
    </source>
</evidence>
<dbReference type="EMBL" id="DTCK01000013">
    <property type="protein sequence ID" value="HGQ35560.1"/>
    <property type="molecule type" value="Genomic_DNA"/>
</dbReference>
<evidence type="ECO:0000256" key="1">
    <source>
        <dbReference type="SAM" id="Phobius"/>
    </source>
</evidence>
<feature type="transmembrane region" description="Helical" evidence="1">
    <location>
        <begin position="20"/>
        <end position="47"/>
    </location>
</feature>
<protein>
    <recommendedName>
        <fullName evidence="4">Archaeal Type IV pilin N-terminal domain-containing protein</fullName>
    </recommendedName>
</protein>
<evidence type="ECO:0000313" key="3">
    <source>
        <dbReference type="EMBL" id="HGQ63721.1"/>
    </source>
</evidence>
<reference evidence="3" key="1">
    <citation type="journal article" date="2020" name="mSystems">
        <title>Genome- and Community-Level Interaction Insights into Carbon Utilization and Element Cycling Functions of Hydrothermarchaeota in Hydrothermal Sediment.</title>
        <authorList>
            <person name="Zhou Z."/>
            <person name="Liu Y."/>
            <person name="Xu W."/>
            <person name="Pan J."/>
            <person name="Luo Z.H."/>
            <person name="Li M."/>
        </authorList>
    </citation>
    <scope>NUCLEOTIDE SEQUENCE [LARGE SCALE GENOMIC DNA]</scope>
    <source>
        <strain evidence="3">SpSt-637</strain>
        <strain evidence="2">SpSt-667</strain>
    </source>
</reference>
<proteinExistence type="predicted"/>
<evidence type="ECO:0008006" key="4">
    <source>
        <dbReference type="Google" id="ProtNLM"/>
    </source>
</evidence>
<keyword evidence="1" id="KW-0812">Transmembrane</keyword>
<dbReference type="EMBL" id="DTBD01000005">
    <property type="protein sequence ID" value="HGQ63721.1"/>
    <property type="molecule type" value="Genomic_DNA"/>
</dbReference>
<keyword evidence="1" id="KW-1133">Transmembrane helix</keyword>
<name>A0A7C4JJE9_9CREN</name>
<sequence>MKKISLESVSYAEGYVDMGIEYMILATISCIVFALVVFSFLTLYLYIVDQTNKIPSISIDLDARKEGSNALITVIVRHKGGEKTTLKYSTITTDKGIIEINFEDKLNNLDDISVEIIGFKDNKTILSGSTARINFKIASGYFDKKYEYTILIVFDKTEVVSSFKF</sequence>
<keyword evidence="1" id="KW-0472">Membrane</keyword>
<organism evidence="3">
    <name type="scientific">Ignisphaera aggregans</name>
    <dbReference type="NCBI Taxonomy" id="334771"/>
    <lineage>
        <taxon>Archaea</taxon>
        <taxon>Thermoproteota</taxon>
        <taxon>Thermoprotei</taxon>
        <taxon>Desulfurococcales</taxon>
        <taxon>Desulfurococcaceae</taxon>
        <taxon>Ignisphaera</taxon>
    </lineage>
</organism>
<comment type="caution">
    <text evidence="3">The sequence shown here is derived from an EMBL/GenBank/DDBJ whole genome shotgun (WGS) entry which is preliminary data.</text>
</comment>
<accession>A0A7C4JJE9</accession>
<gene>
    <name evidence="3" type="ORF">ENU08_00520</name>
    <name evidence="2" type="ORF">ENU41_02645</name>
</gene>
<dbReference type="AlphaFoldDB" id="A0A7C4JJE9"/>